<accession>A0ABQ0FX82</accession>
<dbReference type="Proteomes" id="UP001628179">
    <property type="component" value="Unassembled WGS sequence"/>
</dbReference>
<evidence type="ECO:0000313" key="1">
    <source>
        <dbReference type="EMBL" id="GAB1310115.1"/>
    </source>
</evidence>
<dbReference type="GeneID" id="98171070"/>
<organism evidence="1 2">
    <name type="scientific">Madurella fahalii</name>
    <dbReference type="NCBI Taxonomy" id="1157608"/>
    <lineage>
        <taxon>Eukaryota</taxon>
        <taxon>Fungi</taxon>
        <taxon>Dikarya</taxon>
        <taxon>Ascomycota</taxon>
        <taxon>Pezizomycotina</taxon>
        <taxon>Sordariomycetes</taxon>
        <taxon>Sordariomycetidae</taxon>
        <taxon>Sordariales</taxon>
        <taxon>Sordariales incertae sedis</taxon>
        <taxon>Madurella</taxon>
    </lineage>
</organism>
<comment type="caution">
    <text evidence="1">The sequence shown here is derived from an EMBL/GenBank/DDBJ whole genome shotgun (WGS) entry which is preliminary data.</text>
</comment>
<name>A0ABQ0FX82_9PEZI</name>
<sequence>MGDDNHAMVSRFFAGDILEKPEVLRSDHKSAAQDFDRRMLFLYKALCRLDLDSTVQTPPPVKPATLDDGIQNCKRIQHPPRGLRSCYDWAEHFVLSARQLLERGRSDFRLRGFYSDPHERCLQLGYTVVFETTGRWVPFWSGDAIFEYKPGHWGCVISDQTCIVGKGFSQQDVGDFFFRSELLACVGLLRRQMNKTLWDFGQHEFVGWELDVKEGPIKVTVVTFTQKRARIVQASCDPSSASPSLDLGLRASYLLGDGKTDYSEDRARSVLRWLLNPDGLSPPLFFDVQNLSPGRT</sequence>
<dbReference type="EMBL" id="BAAFSV010000001">
    <property type="protein sequence ID" value="GAB1310115.1"/>
    <property type="molecule type" value="Genomic_DNA"/>
</dbReference>
<gene>
    <name evidence="1" type="ORF">MFIFM68171_00325</name>
</gene>
<keyword evidence="2" id="KW-1185">Reference proteome</keyword>
<dbReference type="RefSeq" id="XP_070911848.1">
    <property type="nucleotide sequence ID" value="XM_071055747.1"/>
</dbReference>
<reference evidence="1 2" key="1">
    <citation type="submission" date="2024-09" db="EMBL/GenBank/DDBJ databases">
        <title>Itraconazole resistance in Madurella fahalii resulting from another homologue of gene encoding cytochrome P450 14-alpha sterol demethylase (CYP51).</title>
        <authorList>
            <person name="Yoshioka I."/>
            <person name="Fahal A.H."/>
            <person name="Kaneko S."/>
            <person name="Yaguchi T."/>
        </authorList>
    </citation>
    <scope>NUCLEOTIDE SEQUENCE [LARGE SCALE GENOMIC DNA]</scope>
    <source>
        <strain evidence="1 2">IFM 68171</strain>
    </source>
</reference>
<evidence type="ECO:0000313" key="2">
    <source>
        <dbReference type="Proteomes" id="UP001628179"/>
    </source>
</evidence>
<proteinExistence type="predicted"/>
<protein>
    <submittedName>
        <fullName evidence="1">Uncharacterized protein</fullName>
    </submittedName>
</protein>